<dbReference type="PANTHER" id="PTHR22600">
    <property type="entry name" value="BETA-HEXOSAMINIDASE"/>
    <property type="match status" value="1"/>
</dbReference>
<evidence type="ECO:0000259" key="10">
    <source>
        <dbReference type="Pfam" id="PF00728"/>
    </source>
</evidence>
<dbReference type="EC" id="3.2.1.52" evidence="7"/>
<dbReference type="GO" id="GO:0030203">
    <property type="term" value="P:glycosaminoglycan metabolic process"/>
    <property type="evidence" value="ECO:0007669"/>
    <property type="project" value="TreeGrafter"/>
</dbReference>
<evidence type="ECO:0000256" key="8">
    <source>
        <dbReference type="PIRSR" id="PIRSR001093-1"/>
    </source>
</evidence>
<dbReference type="Gene3D" id="3.20.20.80">
    <property type="entry name" value="Glycosidases"/>
    <property type="match status" value="1"/>
</dbReference>
<dbReference type="InterPro" id="IPR029018">
    <property type="entry name" value="Hex-like_dom2"/>
</dbReference>
<dbReference type="AlphaFoldDB" id="A0AA39GEA7"/>
<evidence type="ECO:0000256" key="6">
    <source>
        <dbReference type="ARBA" id="ARBA00023295"/>
    </source>
</evidence>
<keyword evidence="3 9" id="KW-0732">Signal</keyword>
<dbReference type="InterPro" id="IPR017853">
    <property type="entry name" value="GH"/>
</dbReference>
<dbReference type="GO" id="GO:0016231">
    <property type="term" value="F:beta-N-acetylglucosaminidase activity"/>
    <property type="evidence" value="ECO:0007669"/>
    <property type="project" value="TreeGrafter"/>
</dbReference>
<sequence>MQLQLLPAFAALASAVAAVKVNPLPAPQSISWGNSGPKNVGWLEFRTNGKGAGGDNARVLNDAWTRAYDTMRRLAWTPAAIEKPIPEFEPFPTPGSDSHSKRTETPWLSSIHVQINDWEADLQHAVDESYTLKIEASSPTVEITAKTVWGAIHAFTTFQQIVISNGQDGLIVEQPVTIKDHPNFPYRGVMLDTARNFISPEKMKEQMNGMALAKLNVLHWHITDNQAWPIEIKAYPQMTKDAYSPRERYSVDTVAEIIAYARARAIRVIPEIDMPGHSASGWLQIDKNIITCENSWWSNDNWPLHTAVQPNPGQLDVLNPDTYDHVRKVYSELSKRFTDDFFHVGGDELQTNCFNFSKTIRDWFEEDDSRTYSDLNQYWLDHALPIFTSKNVTGGKNRRLIMWEDVLLSPNSPAHDVPKDVILQAWNEGPVHVQNITARGHDVIVSSSEFFYLDCGVGGYVTNDARYNDQLNPDAETPNFNYGGGGGSWCAPYKTWQRIYSYDFTANLTAEQEKHVIGVTAPLWSEQIDDSVISSKLWPRGAALGELAWSGNKDPKTGKKRLTQLTQRILNFREYLLANGVGASPLVPKYCTQHPHHCDLWYDQDAVDKDLRL</sequence>
<evidence type="ECO:0000256" key="1">
    <source>
        <dbReference type="ARBA" id="ARBA00001231"/>
    </source>
</evidence>
<keyword evidence="13" id="KW-1185">Reference proteome</keyword>
<evidence type="ECO:0000313" key="12">
    <source>
        <dbReference type="EMBL" id="KAK0385740.1"/>
    </source>
</evidence>
<evidence type="ECO:0000256" key="3">
    <source>
        <dbReference type="ARBA" id="ARBA00022729"/>
    </source>
</evidence>
<feature type="domain" description="Beta-hexosaminidase eukaryotic type N-terminal" evidence="11">
    <location>
        <begin position="23"/>
        <end position="161"/>
    </location>
</feature>
<dbReference type="SUPFAM" id="SSF55545">
    <property type="entry name" value="beta-N-acetylhexosaminidase-like domain"/>
    <property type="match status" value="1"/>
</dbReference>
<dbReference type="SUPFAM" id="SSF51445">
    <property type="entry name" value="(Trans)glycosidases"/>
    <property type="match status" value="1"/>
</dbReference>
<dbReference type="PRINTS" id="PR00738">
    <property type="entry name" value="GLHYDRLASE20"/>
</dbReference>
<evidence type="ECO:0000259" key="11">
    <source>
        <dbReference type="Pfam" id="PF14845"/>
    </source>
</evidence>
<protein>
    <recommendedName>
        <fullName evidence="7">Beta-hexosaminidase</fullName>
        <ecNumber evidence="7">3.2.1.52</ecNumber>
    </recommendedName>
</protein>
<dbReference type="Pfam" id="PF14845">
    <property type="entry name" value="Glycohydro_20b2"/>
    <property type="match status" value="1"/>
</dbReference>
<feature type="chain" id="PRO_5041295466" description="Beta-hexosaminidase" evidence="9">
    <location>
        <begin position="19"/>
        <end position="613"/>
    </location>
</feature>
<dbReference type="FunFam" id="3.20.20.80:FF:000063">
    <property type="entry name" value="Beta-hexosaminidase"/>
    <property type="match status" value="1"/>
</dbReference>
<evidence type="ECO:0000313" key="13">
    <source>
        <dbReference type="Proteomes" id="UP001175261"/>
    </source>
</evidence>
<dbReference type="PANTHER" id="PTHR22600:SF26">
    <property type="entry name" value="BETA-N-ACETYLHEXOSAMINIDASE"/>
    <property type="match status" value="1"/>
</dbReference>
<name>A0AA39GEA7_SARSR</name>
<dbReference type="Pfam" id="PF00728">
    <property type="entry name" value="Glyco_hydro_20"/>
    <property type="match status" value="1"/>
</dbReference>
<feature type="domain" description="Glycoside hydrolase family 20 catalytic" evidence="10">
    <location>
        <begin position="184"/>
        <end position="551"/>
    </location>
</feature>
<gene>
    <name evidence="12" type="ORF">NLU13_6917</name>
</gene>
<dbReference type="GO" id="GO:0005975">
    <property type="term" value="P:carbohydrate metabolic process"/>
    <property type="evidence" value="ECO:0007669"/>
    <property type="project" value="InterPro"/>
</dbReference>
<accession>A0AA39GEA7</accession>
<reference evidence="12" key="1">
    <citation type="submission" date="2022-10" db="EMBL/GenBank/DDBJ databases">
        <title>Determination and structural analysis of whole genome sequence of Sarocladium strictum F4-1.</title>
        <authorList>
            <person name="Hu L."/>
            <person name="Jiang Y."/>
        </authorList>
    </citation>
    <scope>NUCLEOTIDE SEQUENCE</scope>
    <source>
        <strain evidence="12">F4-1</strain>
    </source>
</reference>
<dbReference type="PIRSF" id="PIRSF001093">
    <property type="entry name" value="B-hxosamndse_ab_euk"/>
    <property type="match status" value="1"/>
</dbReference>
<dbReference type="Proteomes" id="UP001175261">
    <property type="component" value="Unassembled WGS sequence"/>
</dbReference>
<dbReference type="InterPro" id="IPR029019">
    <property type="entry name" value="HEX_eukaryotic_N"/>
</dbReference>
<evidence type="ECO:0000256" key="7">
    <source>
        <dbReference type="PIRNR" id="PIRNR001093"/>
    </source>
</evidence>
<dbReference type="EMBL" id="JAPDFR010000006">
    <property type="protein sequence ID" value="KAK0385740.1"/>
    <property type="molecule type" value="Genomic_DNA"/>
</dbReference>
<feature type="signal peptide" evidence="9">
    <location>
        <begin position="1"/>
        <end position="18"/>
    </location>
</feature>
<dbReference type="InterPro" id="IPR025705">
    <property type="entry name" value="Beta_hexosaminidase_sua/sub"/>
</dbReference>
<keyword evidence="4 7" id="KW-0378">Hydrolase</keyword>
<comment type="caution">
    <text evidence="12">The sequence shown here is derived from an EMBL/GenBank/DDBJ whole genome shotgun (WGS) entry which is preliminary data.</text>
</comment>
<dbReference type="Gene3D" id="3.30.379.10">
    <property type="entry name" value="Chitobiase/beta-hexosaminidase domain 2-like"/>
    <property type="match status" value="1"/>
</dbReference>
<feature type="active site" description="Proton donor" evidence="8">
    <location>
        <position position="348"/>
    </location>
</feature>
<keyword evidence="5" id="KW-0325">Glycoprotein</keyword>
<organism evidence="12 13">
    <name type="scientific">Sarocladium strictum</name>
    <name type="common">Black bundle disease fungus</name>
    <name type="synonym">Acremonium strictum</name>
    <dbReference type="NCBI Taxonomy" id="5046"/>
    <lineage>
        <taxon>Eukaryota</taxon>
        <taxon>Fungi</taxon>
        <taxon>Dikarya</taxon>
        <taxon>Ascomycota</taxon>
        <taxon>Pezizomycotina</taxon>
        <taxon>Sordariomycetes</taxon>
        <taxon>Hypocreomycetidae</taxon>
        <taxon>Hypocreales</taxon>
        <taxon>Sarocladiaceae</taxon>
        <taxon>Sarocladium</taxon>
    </lineage>
</organism>
<evidence type="ECO:0000256" key="4">
    <source>
        <dbReference type="ARBA" id="ARBA00022801"/>
    </source>
</evidence>
<dbReference type="GO" id="GO:0016020">
    <property type="term" value="C:membrane"/>
    <property type="evidence" value="ECO:0007669"/>
    <property type="project" value="TreeGrafter"/>
</dbReference>
<comment type="catalytic activity">
    <reaction evidence="1 7">
        <text>Hydrolysis of terminal non-reducing N-acetyl-D-hexosamine residues in N-acetyl-beta-D-hexosaminides.</text>
        <dbReference type="EC" id="3.2.1.52"/>
    </reaction>
</comment>
<dbReference type="InterPro" id="IPR015883">
    <property type="entry name" value="Glyco_hydro_20_cat"/>
</dbReference>
<evidence type="ECO:0000256" key="5">
    <source>
        <dbReference type="ARBA" id="ARBA00023180"/>
    </source>
</evidence>
<comment type="similarity">
    <text evidence="2 7">Belongs to the glycosyl hydrolase 20 family.</text>
</comment>
<proteinExistence type="inferred from homology"/>
<evidence type="ECO:0000256" key="2">
    <source>
        <dbReference type="ARBA" id="ARBA00006285"/>
    </source>
</evidence>
<keyword evidence="6 7" id="KW-0326">Glycosidase</keyword>
<evidence type="ECO:0000256" key="9">
    <source>
        <dbReference type="SAM" id="SignalP"/>
    </source>
</evidence>